<evidence type="ECO:0000256" key="1">
    <source>
        <dbReference type="SAM" id="MobiDB-lite"/>
    </source>
</evidence>
<gene>
    <name evidence="2" type="ORF">TNIN_179391</name>
</gene>
<reference evidence="2" key="1">
    <citation type="submission" date="2020-08" db="EMBL/GenBank/DDBJ databases">
        <title>Multicomponent nature underlies the extraordinary mechanical properties of spider dragline silk.</title>
        <authorList>
            <person name="Kono N."/>
            <person name="Nakamura H."/>
            <person name="Mori M."/>
            <person name="Yoshida Y."/>
            <person name="Ohtoshi R."/>
            <person name="Malay A.D."/>
            <person name="Moran D.A.P."/>
            <person name="Tomita M."/>
            <person name="Numata K."/>
            <person name="Arakawa K."/>
        </authorList>
    </citation>
    <scope>NUCLEOTIDE SEQUENCE</scope>
</reference>
<evidence type="ECO:0000313" key="3">
    <source>
        <dbReference type="Proteomes" id="UP000886998"/>
    </source>
</evidence>
<evidence type="ECO:0000313" key="2">
    <source>
        <dbReference type="EMBL" id="GFY66910.1"/>
    </source>
</evidence>
<accession>A0A8X6Y6C6</accession>
<comment type="caution">
    <text evidence="2">The sequence shown here is derived from an EMBL/GenBank/DDBJ whole genome shotgun (WGS) entry which is preliminary data.</text>
</comment>
<dbReference type="EMBL" id="BMAV01016285">
    <property type="protein sequence ID" value="GFY66910.1"/>
    <property type="molecule type" value="Genomic_DNA"/>
</dbReference>
<dbReference type="Proteomes" id="UP000886998">
    <property type="component" value="Unassembled WGS sequence"/>
</dbReference>
<sequence>MPPRQLNIEPVSPAKRLPEPTPQLTPNQYLQPDFTLTQYPVYLHPTTASTTTYGISSSYFTPSILCNPIYLFNKNTFNPIHFTPRNDSQQFAPHLFAQQGMSLAPHLFSQQGMTQQQFLSTCMYLLNKE</sequence>
<protein>
    <submittedName>
        <fullName evidence="2">Uncharacterized protein</fullName>
    </submittedName>
</protein>
<name>A0A8X6Y6C6_9ARAC</name>
<feature type="region of interest" description="Disordered" evidence="1">
    <location>
        <begin position="1"/>
        <end position="29"/>
    </location>
</feature>
<proteinExistence type="predicted"/>
<dbReference type="AlphaFoldDB" id="A0A8X6Y6C6"/>
<keyword evidence="3" id="KW-1185">Reference proteome</keyword>
<organism evidence="2 3">
    <name type="scientific">Trichonephila inaurata madagascariensis</name>
    <dbReference type="NCBI Taxonomy" id="2747483"/>
    <lineage>
        <taxon>Eukaryota</taxon>
        <taxon>Metazoa</taxon>
        <taxon>Ecdysozoa</taxon>
        <taxon>Arthropoda</taxon>
        <taxon>Chelicerata</taxon>
        <taxon>Arachnida</taxon>
        <taxon>Araneae</taxon>
        <taxon>Araneomorphae</taxon>
        <taxon>Entelegynae</taxon>
        <taxon>Araneoidea</taxon>
        <taxon>Nephilidae</taxon>
        <taxon>Trichonephila</taxon>
        <taxon>Trichonephila inaurata</taxon>
    </lineage>
</organism>